<evidence type="ECO:0000313" key="5">
    <source>
        <dbReference type="Proteomes" id="UP000004810"/>
    </source>
</evidence>
<feature type="region of interest" description="Disordered" evidence="2">
    <location>
        <begin position="82"/>
        <end position="105"/>
    </location>
</feature>
<evidence type="ECO:0000256" key="1">
    <source>
        <dbReference type="SAM" id="Coils"/>
    </source>
</evidence>
<name>J9EYI8_WUCBA</name>
<keyword evidence="7" id="KW-1185">Reference proteome</keyword>
<sequence length="121" mass="13923">MTSSENILQRRITELKEKIADINEQIDQLQNRQNTYVAKLKLMEDHLNGYHIKGDIGYAKNTDESFSTTELLELSLSSISSSVLGSSTSYDDSDQNDLEIDVEKGQNDRFRYKQKIEENDE</sequence>
<dbReference type="EMBL" id="ADBV01002997">
    <property type="protein sequence ID" value="EJW82267.1"/>
    <property type="molecule type" value="Genomic_DNA"/>
</dbReference>
<gene>
    <name evidence="4" type="ORF">WBA_LOCUS12497</name>
    <name evidence="3" type="ORF">WUBG_06825</name>
</gene>
<dbReference type="EMBL" id="UYWW01012844">
    <property type="protein sequence ID" value="VDM22473.1"/>
    <property type="molecule type" value="Genomic_DNA"/>
</dbReference>
<dbReference type="OMA" id="FHTNENE"/>
<evidence type="ECO:0000313" key="4">
    <source>
        <dbReference type="EMBL" id="VDM22473.1"/>
    </source>
</evidence>
<reference evidence="6" key="3">
    <citation type="submission" date="2015-03" db="EMBL/GenBank/DDBJ databases">
        <title>Wuchereria bancrofti Genome Sequencing Papua New Guinea Strain.</title>
        <authorList>
            <person name="Small S.T."/>
            <person name="Serre D."/>
            <person name="Zimmerman P.A."/>
        </authorList>
    </citation>
    <scope>NUCLEOTIDE SEQUENCE [LARGE SCALE GENOMIC DNA]</scope>
    <source>
        <strain evidence="6">pt0022</strain>
    </source>
</reference>
<organism evidence="3 5">
    <name type="scientific">Wuchereria bancrofti</name>
    <dbReference type="NCBI Taxonomy" id="6293"/>
    <lineage>
        <taxon>Eukaryota</taxon>
        <taxon>Metazoa</taxon>
        <taxon>Ecdysozoa</taxon>
        <taxon>Nematoda</taxon>
        <taxon>Chromadorea</taxon>
        <taxon>Rhabditida</taxon>
        <taxon>Spirurina</taxon>
        <taxon>Spiruromorpha</taxon>
        <taxon>Filarioidea</taxon>
        <taxon>Onchocercidae</taxon>
        <taxon>Wuchereria</taxon>
    </lineage>
</organism>
<evidence type="ECO:0000313" key="8">
    <source>
        <dbReference type="WBParaSite" id="mrna-Wban_02994"/>
    </source>
</evidence>
<feature type="compositionally biased region" description="Acidic residues" evidence="2">
    <location>
        <begin position="91"/>
        <end position="100"/>
    </location>
</feature>
<evidence type="ECO:0000256" key="2">
    <source>
        <dbReference type="SAM" id="MobiDB-lite"/>
    </source>
</evidence>
<dbReference type="WBParaSite" id="mrna-Wban_02994">
    <property type="protein sequence ID" value="mrna-Wban_02994"/>
    <property type="gene ID" value="Wban_02994"/>
</dbReference>
<dbReference type="OrthoDB" id="5866282at2759"/>
<reference evidence="6" key="4">
    <citation type="journal article" date="2016" name="Mol. Ecol.">
        <title>Population genomics of the filarial nematode parasite Wuchereria bancrofti from mosquitoes.</title>
        <authorList>
            <person name="Small S.T."/>
            <person name="Reimer L.J."/>
            <person name="Tisch D.J."/>
            <person name="King C.L."/>
            <person name="Christensen B.M."/>
            <person name="Siba P.M."/>
            <person name="Kazura J.W."/>
            <person name="Serre D."/>
            <person name="Zimmerman P.A."/>
        </authorList>
    </citation>
    <scope>NUCLEOTIDE SEQUENCE</scope>
    <source>
        <strain evidence="6">pt0022</strain>
    </source>
</reference>
<dbReference type="AlphaFoldDB" id="J9EYI8"/>
<reference evidence="8" key="6">
    <citation type="submission" date="2024-02" db="UniProtKB">
        <authorList>
            <consortium name="WormBaseParasite"/>
        </authorList>
    </citation>
    <scope>IDENTIFICATION</scope>
    <source>
        <strain evidence="8">pt0022</strain>
    </source>
</reference>
<reference evidence="4 7" key="5">
    <citation type="submission" date="2018-11" db="EMBL/GenBank/DDBJ databases">
        <authorList>
            <consortium name="Pathogen Informatics"/>
        </authorList>
    </citation>
    <scope>NUCLEOTIDE SEQUENCE [LARGE SCALE GENOMIC DNA]</scope>
</reference>
<evidence type="ECO:0000313" key="6">
    <source>
        <dbReference type="Proteomes" id="UP000093561"/>
    </source>
</evidence>
<dbReference type="Proteomes" id="UP000093561">
    <property type="component" value="Unassembled WGS sequence"/>
</dbReference>
<accession>J9EYI8</accession>
<proteinExistence type="predicted"/>
<dbReference type="Proteomes" id="UP000270924">
    <property type="component" value="Unassembled WGS sequence"/>
</dbReference>
<reference evidence="3" key="2">
    <citation type="submission" date="2012-08" db="EMBL/GenBank/DDBJ databases">
        <title>The Genome Sequence of Wuchereria bancrofti.</title>
        <authorList>
            <consortium name="The Broad Institute Genome Sequencing Platform"/>
            <consortium name="Broad Institute Genome Sequencing Center for Infectious Disease"/>
            <person name="Nutman T.B."/>
            <person name="Fink D.L."/>
            <person name="Russ C."/>
            <person name="Young S."/>
            <person name="Zeng Q."/>
            <person name="Koehrsen M."/>
            <person name="Alvarado L."/>
            <person name="Berlin A."/>
            <person name="Borenstein D."/>
            <person name="Chapman S.B."/>
            <person name="Chen Z."/>
            <person name="Engels R."/>
            <person name="Freedman E."/>
            <person name="Gellesch M."/>
            <person name="Goldberg J."/>
            <person name="Griggs A."/>
            <person name="Gujja S."/>
            <person name="Heilman E.R."/>
            <person name="Heiman D."/>
            <person name="Hepburn T."/>
            <person name="Howarth C."/>
            <person name="Jen D."/>
            <person name="Larson L."/>
            <person name="Lewis B."/>
            <person name="Mehta T."/>
            <person name="Park D."/>
            <person name="Pearson M."/>
            <person name="Richards J."/>
            <person name="Roberts A."/>
            <person name="Saif S."/>
            <person name="Shea T."/>
            <person name="Shenoy N."/>
            <person name="Sisk P."/>
            <person name="Stolte C."/>
            <person name="Sykes S."/>
            <person name="Walk T."/>
            <person name="White J."/>
            <person name="Yandava C."/>
            <person name="Haas B."/>
            <person name="Henn M.R."/>
            <person name="Nusbaum C."/>
            <person name="Birren B."/>
        </authorList>
    </citation>
    <scope>NUCLEOTIDE SEQUENCE</scope>
</reference>
<evidence type="ECO:0000313" key="7">
    <source>
        <dbReference type="Proteomes" id="UP000270924"/>
    </source>
</evidence>
<reference evidence="5" key="1">
    <citation type="submission" date="2012-08" db="EMBL/GenBank/DDBJ databases">
        <title>The Genome Sequence of Wuchereria bancrofti.</title>
        <authorList>
            <person name="Nutman T.B."/>
            <person name="Fink D.L."/>
            <person name="Russ C."/>
            <person name="Young S."/>
            <person name="Zeng Q."/>
            <person name="Koehrsen M."/>
            <person name="Alvarado L."/>
            <person name="Berlin A."/>
            <person name="Chapman S.B."/>
            <person name="Chen Z."/>
            <person name="Freedman E."/>
            <person name="Gellesch M."/>
            <person name="Goldberg J."/>
            <person name="Griggs A."/>
            <person name="Gujja S."/>
            <person name="Heilman E.R."/>
            <person name="Heiman D."/>
            <person name="Hepburn T."/>
            <person name="Howarth C."/>
            <person name="Jen D."/>
            <person name="Larson L."/>
            <person name="Lewis B."/>
            <person name="Mehta T."/>
            <person name="Park D."/>
            <person name="Pearson M."/>
            <person name="Roberts A."/>
            <person name="Saif S."/>
            <person name="Shea T."/>
            <person name="Shenoy N."/>
            <person name="Sisk P."/>
            <person name="Stolte C."/>
            <person name="Sykes S."/>
            <person name="Walk T."/>
            <person name="White J."/>
            <person name="Yandava C."/>
            <person name="Haas B."/>
            <person name="Henn M.R."/>
            <person name="Nusbaum C."/>
            <person name="Birren B."/>
        </authorList>
    </citation>
    <scope>NUCLEOTIDE SEQUENCE [LARGE SCALE GENOMIC DNA]</scope>
    <source>
        <strain evidence="5">NA</strain>
    </source>
</reference>
<feature type="coiled-coil region" evidence="1">
    <location>
        <begin position="5"/>
        <end position="39"/>
    </location>
</feature>
<keyword evidence="1" id="KW-0175">Coiled coil</keyword>
<dbReference type="Proteomes" id="UP000004810">
    <property type="component" value="Unassembled WGS sequence"/>
</dbReference>
<protein>
    <submittedName>
        <fullName evidence="3 8">Uncharacterized protein</fullName>
    </submittedName>
</protein>
<evidence type="ECO:0000313" key="3">
    <source>
        <dbReference type="EMBL" id="EJW82267.1"/>
    </source>
</evidence>